<keyword evidence="1" id="KW-0479">Metal-binding</keyword>
<accession>Q67K00</accession>
<evidence type="ECO:0000256" key="4">
    <source>
        <dbReference type="SAM" id="MobiDB-lite"/>
    </source>
</evidence>
<feature type="domain" description="4Fe-4S ferredoxin-type" evidence="5">
    <location>
        <begin position="141"/>
        <end position="161"/>
    </location>
</feature>
<evidence type="ECO:0000259" key="5">
    <source>
        <dbReference type="PROSITE" id="PS51379"/>
    </source>
</evidence>
<dbReference type="EMBL" id="AP006840">
    <property type="protein sequence ID" value="BAD42000.1"/>
    <property type="molecule type" value="Genomic_DNA"/>
</dbReference>
<dbReference type="GO" id="GO:0046872">
    <property type="term" value="F:metal ion binding"/>
    <property type="evidence" value="ECO:0007669"/>
    <property type="project" value="UniProtKB-KW"/>
</dbReference>
<feature type="domain" description="4Fe-4S ferredoxin-type" evidence="5">
    <location>
        <begin position="105"/>
        <end position="138"/>
    </location>
</feature>
<dbReference type="Gene3D" id="3.30.70.20">
    <property type="match status" value="1"/>
</dbReference>
<evidence type="ECO:0000256" key="3">
    <source>
        <dbReference type="ARBA" id="ARBA00023014"/>
    </source>
</evidence>
<dbReference type="Pfam" id="PF12838">
    <property type="entry name" value="Fer4_7"/>
    <property type="match status" value="1"/>
</dbReference>
<proteinExistence type="predicted"/>
<dbReference type="STRING" id="292459.STH3017"/>
<evidence type="ECO:0000313" key="6">
    <source>
        <dbReference type="EMBL" id="BAD42000.1"/>
    </source>
</evidence>
<keyword evidence="3" id="KW-0411">Iron-sulfur</keyword>
<evidence type="ECO:0000256" key="2">
    <source>
        <dbReference type="ARBA" id="ARBA00023004"/>
    </source>
</evidence>
<dbReference type="GO" id="GO:0051536">
    <property type="term" value="F:iron-sulfur cluster binding"/>
    <property type="evidence" value="ECO:0007669"/>
    <property type="project" value="UniProtKB-KW"/>
</dbReference>
<dbReference type="PROSITE" id="PS51379">
    <property type="entry name" value="4FE4S_FER_2"/>
    <property type="match status" value="2"/>
</dbReference>
<organism evidence="6 7">
    <name type="scientific">Symbiobacterium thermophilum (strain DSM 24528 / JCM 14929 / IAM 14863 / T)</name>
    <dbReference type="NCBI Taxonomy" id="292459"/>
    <lineage>
        <taxon>Bacteria</taxon>
        <taxon>Bacillati</taxon>
        <taxon>Bacillota</taxon>
        <taxon>Clostridia</taxon>
        <taxon>Eubacteriales</taxon>
        <taxon>Symbiobacteriaceae</taxon>
        <taxon>Symbiobacterium</taxon>
    </lineage>
</organism>
<dbReference type="KEGG" id="sth:STH3017"/>
<keyword evidence="7" id="KW-1185">Reference proteome</keyword>
<dbReference type="AlphaFoldDB" id="Q67K00"/>
<protein>
    <submittedName>
        <fullName evidence="6">Conserved domain protein</fullName>
    </submittedName>
</protein>
<reference evidence="6 7" key="1">
    <citation type="journal article" date="2004" name="Nucleic Acids Res.">
        <title>Genome sequence of Symbiobacterium thermophilum, an uncultivable bacterium that depends on microbial commensalism.</title>
        <authorList>
            <person name="Ueda K."/>
            <person name="Yamashita A."/>
            <person name="Ishikawa J."/>
            <person name="Shimada M."/>
            <person name="Watsuji T."/>
            <person name="Morimura K."/>
            <person name="Ikeda H."/>
            <person name="Hattori M."/>
            <person name="Beppu T."/>
        </authorList>
    </citation>
    <scope>NUCLEOTIDE SEQUENCE [LARGE SCALE GENOMIC DNA]</scope>
    <source>
        <strain evidence="7">T / IAM 14863</strain>
    </source>
</reference>
<dbReference type="Proteomes" id="UP000000417">
    <property type="component" value="Chromosome"/>
</dbReference>
<dbReference type="InterPro" id="IPR017900">
    <property type="entry name" value="4Fe4S_Fe_S_CS"/>
</dbReference>
<dbReference type="SUPFAM" id="SSF54862">
    <property type="entry name" value="4Fe-4S ferredoxins"/>
    <property type="match status" value="1"/>
</dbReference>
<name>Q67K00_SYMTH</name>
<dbReference type="HOGENOM" id="CLU_1642874_0_0_9"/>
<evidence type="ECO:0000256" key="1">
    <source>
        <dbReference type="ARBA" id="ARBA00022723"/>
    </source>
</evidence>
<dbReference type="PROSITE" id="PS00198">
    <property type="entry name" value="4FE4S_FER_1"/>
    <property type="match status" value="2"/>
</dbReference>
<keyword evidence="2" id="KW-0408">Iron</keyword>
<evidence type="ECO:0000313" key="7">
    <source>
        <dbReference type="Proteomes" id="UP000000417"/>
    </source>
</evidence>
<dbReference type="eggNOG" id="COG2768">
    <property type="taxonomic scope" value="Bacteria"/>
</dbReference>
<dbReference type="InterPro" id="IPR017896">
    <property type="entry name" value="4Fe4S_Fe-S-bd"/>
</dbReference>
<feature type="region of interest" description="Disordered" evidence="4">
    <location>
        <begin position="27"/>
        <end position="61"/>
    </location>
</feature>
<sequence>MLQPHCNIGAHVRAILRSDYSRASTLALPAGDERSPREPGGTGGAGAVPLQNRPRPGPDPTAIAVISPHGLSVPGCVTLRAGDVLGVSTITGLTPFGRLFSPKRSQPPVNPTAPERSCGQCMACVAACPSGALTHPGDVWRLDLSICLGCRLCHLACPNPD</sequence>
<gene>
    <name evidence="6" type="ordered locus">STH3017</name>
</gene>